<keyword evidence="1" id="KW-0175">Coiled coil</keyword>
<feature type="compositionally biased region" description="Low complexity" evidence="2">
    <location>
        <begin position="1236"/>
        <end position="1250"/>
    </location>
</feature>
<dbReference type="OrthoDB" id="2502975at2759"/>
<feature type="compositionally biased region" description="Polar residues" evidence="2">
    <location>
        <begin position="142"/>
        <end position="157"/>
    </location>
</feature>
<dbReference type="VEuPathDB" id="FungiDB:VP01_403g3"/>
<proteinExistence type="predicted"/>
<organism evidence="3 4">
    <name type="scientific">Puccinia sorghi</name>
    <dbReference type="NCBI Taxonomy" id="27349"/>
    <lineage>
        <taxon>Eukaryota</taxon>
        <taxon>Fungi</taxon>
        <taxon>Dikarya</taxon>
        <taxon>Basidiomycota</taxon>
        <taxon>Pucciniomycotina</taxon>
        <taxon>Pucciniomycetes</taxon>
        <taxon>Pucciniales</taxon>
        <taxon>Pucciniaceae</taxon>
        <taxon>Puccinia</taxon>
    </lineage>
</organism>
<feature type="region of interest" description="Disordered" evidence="2">
    <location>
        <begin position="359"/>
        <end position="464"/>
    </location>
</feature>
<feature type="region of interest" description="Disordered" evidence="2">
    <location>
        <begin position="1"/>
        <end position="167"/>
    </location>
</feature>
<feature type="compositionally biased region" description="Polar residues" evidence="2">
    <location>
        <begin position="610"/>
        <end position="642"/>
    </location>
</feature>
<feature type="region of interest" description="Disordered" evidence="2">
    <location>
        <begin position="192"/>
        <end position="283"/>
    </location>
</feature>
<protein>
    <submittedName>
        <fullName evidence="3">Uncharacterized protein</fullName>
    </submittedName>
</protein>
<feature type="compositionally biased region" description="Polar residues" evidence="2">
    <location>
        <begin position="29"/>
        <end position="42"/>
    </location>
</feature>
<gene>
    <name evidence="3" type="ORF">VP01_403g3</name>
</gene>
<feature type="compositionally biased region" description="Low complexity" evidence="2">
    <location>
        <begin position="132"/>
        <end position="141"/>
    </location>
</feature>
<feature type="compositionally biased region" description="Low complexity" evidence="2">
    <location>
        <begin position="1180"/>
        <end position="1191"/>
    </location>
</feature>
<comment type="caution">
    <text evidence="3">The sequence shown here is derived from an EMBL/GenBank/DDBJ whole genome shotgun (WGS) entry which is preliminary data.</text>
</comment>
<feature type="compositionally biased region" description="Polar residues" evidence="2">
    <location>
        <begin position="76"/>
        <end position="95"/>
    </location>
</feature>
<dbReference type="EMBL" id="LAVV01009102">
    <property type="protein sequence ID" value="KNZ51224.1"/>
    <property type="molecule type" value="Genomic_DNA"/>
</dbReference>
<feature type="compositionally biased region" description="Basic and acidic residues" evidence="2">
    <location>
        <begin position="1192"/>
        <end position="1206"/>
    </location>
</feature>
<feature type="region of interest" description="Disordered" evidence="2">
    <location>
        <begin position="546"/>
        <end position="642"/>
    </location>
</feature>
<feature type="compositionally biased region" description="Low complexity" evidence="2">
    <location>
        <begin position="444"/>
        <end position="462"/>
    </location>
</feature>
<evidence type="ECO:0000313" key="4">
    <source>
        <dbReference type="Proteomes" id="UP000037035"/>
    </source>
</evidence>
<feature type="region of interest" description="Disordered" evidence="2">
    <location>
        <begin position="1023"/>
        <end position="1282"/>
    </location>
</feature>
<sequence>MTEGSVDWFLLDPSSISMTPRPSNELPRPTSTPVNQNFSATPVNRIVIEPATTRRKNYPQFNQKPLSQDGPRVIRINSQSDSSQNPISPTASGSLPHSLRPTPIPHGGNVAAMSSRSQKPSNLAARFSFIGPPASKKSASPESFTTSWNSEQSNSDHSTYRELPHRSNLGFSEADLRKLAERIAHAQAAEAASSRAQKVELPSANAAGPASPLQLPTPQAETQPVAPIDRDGSTTNSAQPGEPHHQSISQSALLPDKDTSSSPLNSTTHETSTSTRPTAKPTIETKVAHPLLDVISSPTTVPLDLADFAYLFDQPDLLTPELHKSNLKRGGAILSKMRSCPFPTPSPLTSAPLTGSFNHSHVAPSPKSPIVSYGTSLTSGSRPPSSVTSPISREEAFSPHQNMGSGNHSPELSSLRNGNSTPARHVKRTSSMSSLHIKARPTLTSSADSPETPTESSTTQHTPPLPAVVAQTCSANTVSPSIAVFLPQLDNPLSPSSRPVLPRSQPHPLESLHTQVESQLELEQARQMILGLQNQVKQLEHASVNGSISKPQQVADKPPPPAPSTTPHLSITALPNDTPSRPSSPSESKLTGHNLRLKETVEGTDVDIATNVSPQTASLDNTAQLGSSSSAATHQHINSQPAQLLQHELPSENNDSLQVDDFDHKAEKIASQVLPSRLPIALHRLKSIPSTQFDQNHDSNVNSGGSFYPRNLKASLTSRGSIENRYDTPESYSTQLTSPSAISSISAPNRFNKVPSFKHAILSERVQVCSALGSHDDGLSRKRRNSNLFNYDFYPEKTTQSSRITGRPPQQEPRWQPSRPLHDSSTDETAIRSLSSSVRARVRPDPINSRAHRHQLSSSTNLQSIDHDEESCGSCSEIESSYERGSHSSSHRVPSRFGLDSVQSGNLNKVSLRLMTKPELLAVIKKQRVKLEDTHAAFAAERDDLLDTLAQTREREAELSRERERLLAEDAWKTEELSRAREEIAWLSRMADDLEIEKSRLETRANSMANELKRAVVDLRTASTASSQGLGQPSPRNVRTQTPSTYLSRTASGSQGTSDHIGKKKDKGSLAQFHRPRQQSSESADTVRRAVTKPNLQASKSHSNLNKSELNNWRGRQPHDSELPMASPRTLESRLRPRNSPAQRSVPDFRSPLSPLKFPSQRAGRAEKQGSRQTTFRNASLSRSVSSGSRSYMDEHDEVSSEERYGESVIMEEEQEEGGWREEAEWAENESENQRSRSSSLSSQAISPSSTVFADHHRDHRTAARSSGSSSTHQGGGFRSSLISLQLRPEDELFLENYLVEDGDDGLDTDIDY</sequence>
<feature type="compositionally biased region" description="Low complexity" evidence="2">
    <location>
        <begin position="266"/>
        <end position="278"/>
    </location>
</feature>
<evidence type="ECO:0000256" key="1">
    <source>
        <dbReference type="SAM" id="Coils"/>
    </source>
</evidence>
<name>A0A0L6URS9_9BASI</name>
<feature type="compositionally biased region" description="Polar residues" evidence="2">
    <location>
        <begin position="112"/>
        <end position="121"/>
    </location>
</feature>
<accession>A0A0L6URS9</accession>
<feature type="compositionally biased region" description="Polar residues" evidence="2">
    <location>
        <begin position="373"/>
        <end position="391"/>
    </location>
</feature>
<evidence type="ECO:0000256" key="2">
    <source>
        <dbReference type="SAM" id="MobiDB-lite"/>
    </source>
</evidence>
<reference evidence="3 4" key="1">
    <citation type="submission" date="2015-08" db="EMBL/GenBank/DDBJ databases">
        <title>Next Generation Sequencing and Analysis of the Genome of Puccinia sorghi L Schw, the Causal Agent of Maize Common Rust.</title>
        <authorList>
            <person name="Rochi L."/>
            <person name="Burguener G."/>
            <person name="Darino M."/>
            <person name="Turjanski A."/>
            <person name="Kreff E."/>
            <person name="Dieguez M.J."/>
            <person name="Sacco F."/>
        </authorList>
    </citation>
    <scope>NUCLEOTIDE SEQUENCE [LARGE SCALE GENOMIC DNA]</scope>
    <source>
        <strain evidence="3 4">RO10H11247</strain>
    </source>
</reference>
<feature type="coiled-coil region" evidence="1">
    <location>
        <begin position="942"/>
        <end position="1011"/>
    </location>
</feature>
<evidence type="ECO:0000313" key="3">
    <source>
        <dbReference type="EMBL" id="KNZ51224.1"/>
    </source>
</evidence>
<feature type="compositionally biased region" description="Low complexity" evidence="2">
    <location>
        <begin position="1264"/>
        <end position="1273"/>
    </location>
</feature>
<keyword evidence="4" id="KW-1185">Reference proteome</keyword>
<feature type="compositionally biased region" description="Polar residues" evidence="2">
    <location>
        <begin position="573"/>
        <end position="591"/>
    </location>
</feature>
<feature type="compositionally biased region" description="Polar residues" evidence="2">
    <location>
        <begin position="1094"/>
        <end position="1111"/>
    </location>
</feature>
<dbReference type="Proteomes" id="UP000037035">
    <property type="component" value="Unassembled WGS sequence"/>
</dbReference>
<feature type="compositionally biased region" description="Polar residues" evidence="2">
    <location>
        <begin position="399"/>
        <end position="422"/>
    </location>
</feature>
<feature type="compositionally biased region" description="Polar residues" evidence="2">
    <location>
        <begin position="1023"/>
        <end position="1058"/>
    </location>
</feature>
<feature type="region of interest" description="Disordered" evidence="2">
    <location>
        <begin position="792"/>
        <end position="878"/>
    </location>
</feature>